<organism evidence="4 5">
    <name type="scientific">Roseospira goensis</name>
    <dbReference type="NCBI Taxonomy" id="391922"/>
    <lineage>
        <taxon>Bacteria</taxon>
        <taxon>Pseudomonadati</taxon>
        <taxon>Pseudomonadota</taxon>
        <taxon>Alphaproteobacteria</taxon>
        <taxon>Rhodospirillales</taxon>
        <taxon>Rhodospirillaceae</taxon>
        <taxon>Roseospira</taxon>
    </lineage>
</organism>
<dbReference type="EC" id="1.3.1.106" evidence="4"/>
<dbReference type="RefSeq" id="WP_184434359.1">
    <property type="nucleotide sequence ID" value="NZ_JACIGI010000012.1"/>
</dbReference>
<dbReference type="EC" id="1.3.1.54" evidence="4"/>
<dbReference type="NCBIfam" id="NF005968">
    <property type="entry name" value="PRK08057.1-2"/>
    <property type="match status" value="1"/>
</dbReference>
<evidence type="ECO:0000256" key="1">
    <source>
        <dbReference type="ARBA" id="ARBA00004953"/>
    </source>
</evidence>
<dbReference type="InterPro" id="IPR003723">
    <property type="entry name" value="Precorrin-6x_reduct"/>
</dbReference>
<evidence type="ECO:0000256" key="3">
    <source>
        <dbReference type="ARBA" id="ARBA00023002"/>
    </source>
</evidence>
<evidence type="ECO:0000313" key="5">
    <source>
        <dbReference type="Proteomes" id="UP000555728"/>
    </source>
</evidence>
<dbReference type="PROSITE" id="PS51014">
    <property type="entry name" value="COBK_CBIJ"/>
    <property type="match status" value="1"/>
</dbReference>
<comment type="caution">
    <text evidence="4">The sequence shown here is derived from an EMBL/GenBank/DDBJ whole genome shotgun (WGS) entry which is preliminary data.</text>
</comment>
<keyword evidence="2" id="KW-0169">Cobalamin biosynthesis</keyword>
<dbReference type="AlphaFoldDB" id="A0A7W6RZF3"/>
<evidence type="ECO:0000256" key="2">
    <source>
        <dbReference type="ARBA" id="ARBA00022573"/>
    </source>
</evidence>
<dbReference type="PANTHER" id="PTHR36925">
    <property type="entry name" value="COBALT-PRECORRIN-6A REDUCTASE"/>
    <property type="match status" value="1"/>
</dbReference>
<dbReference type="Pfam" id="PF02571">
    <property type="entry name" value="CbiJ"/>
    <property type="match status" value="1"/>
</dbReference>
<evidence type="ECO:0000313" key="4">
    <source>
        <dbReference type="EMBL" id="MBB4286071.1"/>
    </source>
</evidence>
<dbReference type="PANTHER" id="PTHR36925:SF1">
    <property type="entry name" value="COBALT-PRECORRIN-6A REDUCTASE"/>
    <property type="match status" value="1"/>
</dbReference>
<dbReference type="NCBIfam" id="TIGR00715">
    <property type="entry name" value="precor6x_red"/>
    <property type="match status" value="1"/>
</dbReference>
<protein>
    <submittedName>
        <fullName evidence="4">Precorrin-6A/cobalt-precorrin-6A reductase</fullName>
        <ecNumber evidence="4">1.3.1.106</ecNumber>
        <ecNumber evidence="4">1.3.1.54</ecNumber>
    </submittedName>
</protein>
<reference evidence="4 5" key="1">
    <citation type="submission" date="2020-08" db="EMBL/GenBank/DDBJ databases">
        <title>Genome sequencing of Purple Non-Sulfur Bacteria from various extreme environments.</title>
        <authorList>
            <person name="Mayer M."/>
        </authorList>
    </citation>
    <scope>NUCLEOTIDE SEQUENCE [LARGE SCALE GENOMIC DNA]</scope>
    <source>
        <strain evidence="4 5">JA135</strain>
    </source>
</reference>
<dbReference type="EMBL" id="JACIGI010000012">
    <property type="protein sequence ID" value="MBB4286071.1"/>
    <property type="molecule type" value="Genomic_DNA"/>
</dbReference>
<dbReference type="Proteomes" id="UP000555728">
    <property type="component" value="Unassembled WGS sequence"/>
</dbReference>
<dbReference type="GO" id="GO:0016994">
    <property type="term" value="F:precorrin-6A reductase activity"/>
    <property type="evidence" value="ECO:0007669"/>
    <property type="project" value="UniProtKB-EC"/>
</dbReference>
<accession>A0A7W6RZF3</accession>
<name>A0A7W6RZF3_9PROT</name>
<keyword evidence="3 4" id="KW-0560">Oxidoreductase</keyword>
<proteinExistence type="predicted"/>
<dbReference type="UniPathway" id="UPA00148"/>
<sequence>MPAPKTPDRPRVLILGGTTEGYALAETLAAGGRWAPVSSLAGRTANPRPPAGAMRVGGFGGPEGLTRWLIDEGIAAVIDATHPFASRMGWNAATACADSGVPLLRLERPKWQPGPGDAWTLVGDWDGAVEALRETGARRVLLAVGRQEVAPFAVLSDVWMLIRSVQAPEPMPPFARAEVRLARGPFSLADETALLRDRAIDTIVCKNSGGATDAKLTAARALGVRVVMRDRPRRPETATVPTVVAAAEWLDGLSL</sequence>
<gene>
    <name evidence="4" type="ORF">GGD88_001796</name>
</gene>
<keyword evidence="5" id="KW-1185">Reference proteome</keyword>
<comment type="pathway">
    <text evidence="1">Cofactor biosynthesis; adenosylcobalamin biosynthesis.</text>
</comment>
<dbReference type="GO" id="GO:0009236">
    <property type="term" value="P:cobalamin biosynthetic process"/>
    <property type="evidence" value="ECO:0007669"/>
    <property type="project" value="UniProtKB-UniPathway"/>
</dbReference>